<evidence type="ECO:0000256" key="17">
    <source>
        <dbReference type="ARBA" id="ARBA00067916"/>
    </source>
</evidence>
<dbReference type="GO" id="GO:0005741">
    <property type="term" value="C:mitochondrial outer membrane"/>
    <property type="evidence" value="ECO:0007669"/>
    <property type="project" value="Ensembl"/>
</dbReference>
<evidence type="ECO:0000256" key="4">
    <source>
        <dbReference type="ARBA" id="ARBA00022448"/>
    </source>
</evidence>
<dbReference type="GO" id="GO:0034389">
    <property type="term" value="P:lipid droplet organization"/>
    <property type="evidence" value="ECO:0007669"/>
    <property type="project" value="Ensembl"/>
</dbReference>
<comment type="function">
    <text evidence="15">Lipophagy receptor that plays an important role in lipid droplet (LD) turnover in motor neurons. Localizes to LDs and interacts with components of the autophagy machinery, such as MAP1LC3A/C proteins to deliver LDs to autophagosomes for degradation via lipophagy. Lipid transfer protein required for lipid droplet degradation, including by lipophagy. Can bind and transfer all lipid species found in lipid droplets, from phospholipids to triglycerides and sterol esters but the direction of lipid transfer by spartin and its cargos are unknown. May be implicated in endosomal trafficking, or microtubule dynamics, or both. Participates in cytokinesis.</text>
</comment>
<dbReference type="CTD" id="23111"/>
<dbReference type="FunFam" id="1.20.58.80:FF:000009">
    <property type="entry name" value="spartin isoform X1"/>
    <property type="match status" value="1"/>
</dbReference>
<dbReference type="Proteomes" id="UP000694385">
    <property type="component" value="Unassembled WGS sequence"/>
</dbReference>
<accession>A0A8C5P605</accession>
<evidence type="ECO:0000256" key="1">
    <source>
        <dbReference type="ARBA" id="ARBA00004214"/>
    </source>
</evidence>
<dbReference type="InterPro" id="IPR045036">
    <property type="entry name" value="Spartin-like"/>
</dbReference>
<evidence type="ECO:0000259" key="19">
    <source>
        <dbReference type="SMART" id="SM00745"/>
    </source>
</evidence>
<dbReference type="PANTHER" id="PTHR21068:SF43">
    <property type="entry name" value="SPARTIN"/>
    <property type="match status" value="1"/>
</dbReference>
<dbReference type="GO" id="GO:0008289">
    <property type="term" value="F:lipid binding"/>
    <property type="evidence" value="ECO:0007669"/>
    <property type="project" value="UniProtKB-KW"/>
</dbReference>
<dbReference type="AlphaFoldDB" id="A0A8C5P605"/>
<dbReference type="GO" id="GO:0030514">
    <property type="term" value="P:negative regulation of BMP signaling pathway"/>
    <property type="evidence" value="ECO:0007669"/>
    <property type="project" value="Ensembl"/>
</dbReference>
<evidence type="ECO:0000256" key="5">
    <source>
        <dbReference type="ARBA" id="ARBA00022490"/>
    </source>
</evidence>
<keyword evidence="12" id="KW-0445">Lipid transport</keyword>
<evidence type="ECO:0000256" key="14">
    <source>
        <dbReference type="ARBA" id="ARBA00023121"/>
    </source>
</evidence>
<name>A0A8C5P605_JACJA</name>
<dbReference type="InterPro" id="IPR036181">
    <property type="entry name" value="MIT_dom_sf"/>
</dbReference>
<dbReference type="GO" id="GO:0060612">
    <property type="term" value="P:adipose tissue development"/>
    <property type="evidence" value="ECO:0007669"/>
    <property type="project" value="Ensembl"/>
</dbReference>
<organism evidence="20 21">
    <name type="scientific">Jaculus jaculus</name>
    <name type="common">Lesser Egyptian jerboa</name>
    <dbReference type="NCBI Taxonomy" id="51337"/>
    <lineage>
        <taxon>Eukaryota</taxon>
        <taxon>Metazoa</taxon>
        <taxon>Chordata</taxon>
        <taxon>Craniata</taxon>
        <taxon>Vertebrata</taxon>
        <taxon>Euteleostomi</taxon>
        <taxon>Mammalia</taxon>
        <taxon>Eutheria</taxon>
        <taxon>Euarchontoglires</taxon>
        <taxon>Glires</taxon>
        <taxon>Rodentia</taxon>
        <taxon>Myomorpha</taxon>
        <taxon>Dipodoidea</taxon>
        <taxon>Dipodidae</taxon>
        <taxon>Dipodinae</taxon>
        <taxon>Jaculus</taxon>
    </lineage>
</organism>
<evidence type="ECO:0000313" key="20">
    <source>
        <dbReference type="Ensembl" id="ENSJJAP00000024574.1"/>
    </source>
</evidence>
<dbReference type="PANTHER" id="PTHR21068">
    <property type="entry name" value="SPARTIN"/>
    <property type="match status" value="1"/>
</dbReference>
<keyword evidence="4" id="KW-0813">Transport</keyword>
<dbReference type="GO" id="GO:0061724">
    <property type="term" value="P:lipophagy"/>
    <property type="evidence" value="ECO:0007669"/>
    <property type="project" value="Ensembl"/>
</dbReference>
<dbReference type="GO" id="GO:0016042">
    <property type="term" value="P:lipid catabolic process"/>
    <property type="evidence" value="ECO:0007669"/>
    <property type="project" value="UniProtKB-KW"/>
</dbReference>
<evidence type="ECO:0000256" key="13">
    <source>
        <dbReference type="ARBA" id="ARBA00023098"/>
    </source>
</evidence>
<dbReference type="InterPro" id="IPR009686">
    <property type="entry name" value="Senescence/spartin_C"/>
</dbReference>
<dbReference type="CDD" id="cd02679">
    <property type="entry name" value="MIT_spastin"/>
    <property type="match status" value="1"/>
</dbReference>
<keyword evidence="13" id="KW-0443">Lipid metabolism</keyword>
<evidence type="ECO:0000256" key="15">
    <source>
        <dbReference type="ARBA" id="ARBA00054810"/>
    </source>
</evidence>
<keyword evidence="21" id="KW-1185">Reference proteome</keyword>
<dbReference type="InterPro" id="IPR007330">
    <property type="entry name" value="MIT_dom"/>
</dbReference>
<dbReference type="GO" id="GO:0006869">
    <property type="term" value="P:lipid transport"/>
    <property type="evidence" value="ECO:0007669"/>
    <property type="project" value="UniProtKB-KW"/>
</dbReference>
<keyword evidence="10" id="KW-0442">Lipid degradation</keyword>
<keyword evidence="14" id="KW-0446">Lipid-binding</keyword>
<dbReference type="Pfam" id="PF06911">
    <property type="entry name" value="Senescence"/>
    <property type="match status" value="1"/>
</dbReference>
<keyword evidence="9" id="KW-0832">Ubl conjugation</keyword>
<evidence type="ECO:0000256" key="11">
    <source>
        <dbReference type="ARBA" id="ARBA00022990"/>
    </source>
</evidence>
<protein>
    <recommendedName>
        <fullName evidence="17">Spartin</fullName>
    </recommendedName>
</protein>
<dbReference type="GO" id="GO:0050905">
    <property type="term" value="P:neuromuscular process"/>
    <property type="evidence" value="ECO:0007669"/>
    <property type="project" value="Ensembl"/>
</dbReference>
<reference evidence="20" key="2">
    <citation type="submission" date="2025-09" db="UniProtKB">
        <authorList>
            <consortium name="Ensembl"/>
        </authorList>
    </citation>
    <scope>IDENTIFICATION</scope>
</reference>
<dbReference type="GO" id="GO:0030496">
    <property type="term" value="C:midbody"/>
    <property type="evidence" value="ECO:0007669"/>
    <property type="project" value="UniProtKB-SubCell"/>
</dbReference>
<dbReference type="OMA" id="WQGMECA"/>
<dbReference type="SUPFAM" id="SSF116846">
    <property type="entry name" value="MIT domain"/>
    <property type="match status" value="1"/>
</dbReference>
<dbReference type="GO" id="GO:0005829">
    <property type="term" value="C:cytosol"/>
    <property type="evidence" value="ECO:0007669"/>
    <property type="project" value="Ensembl"/>
</dbReference>
<keyword evidence="6" id="KW-1017">Isopeptide bond</keyword>
<feature type="region of interest" description="Disordered" evidence="18">
    <location>
        <begin position="167"/>
        <end position="195"/>
    </location>
</feature>
<keyword evidence="5" id="KW-0963">Cytoplasm</keyword>
<proteinExistence type="predicted"/>
<evidence type="ECO:0000256" key="8">
    <source>
        <dbReference type="ARBA" id="ARBA00022677"/>
    </source>
</evidence>
<dbReference type="RefSeq" id="XP_004660069.1">
    <property type="nucleotide sequence ID" value="XM_004660012.2"/>
</dbReference>
<keyword evidence="8" id="KW-0551">Lipid droplet</keyword>
<feature type="region of interest" description="Disordered" evidence="18">
    <location>
        <begin position="635"/>
        <end position="672"/>
    </location>
</feature>
<evidence type="ECO:0000256" key="2">
    <source>
        <dbReference type="ARBA" id="ARBA00004496"/>
    </source>
</evidence>
<dbReference type="Ensembl" id="ENSJJAT00000031157.1">
    <property type="protein sequence ID" value="ENSJJAP00000024574.1"/>
    <property type="gene ID" value="ENSJJAG00000023993.1"/>
</dbReference>
<comment type="subcellular location">
    <subcellularLocation>
        <location evidence="2">Cytoplasm</location>
    </subcellularLocation>
    <subcellularLocation>
        <location evidence="3">Lipid droplet</location>
    </subcellularLocation>
    <subcellularLocation>
        <location evidence="1">Midbody</location>
    </subcellularLocation>
</comment>
<dbReference type="GO" id="GO:0030509">
    <property type="term" value="P:BMP signaling pathway"/>
    <property type="evidence" value="ECO:0007669"/>
    <property type="project" value="Ensembl"/>
</dbReference>
<dbReference type="GO" id="GO:0045202">
    <property type="term" value="C:synapse"/>
    <property type="evidence" value="ECO:0007669"/>
    <property type="project" value="Ensembl"/>
</dbReference>
<keyword evidence="11" id="KW-0007">Acetylation</keyword>
<dbReference type="GO" id="GO:0048669">
    <property type="term" value="P:collateral sprouting in absence of injury"/>
    <property type="evidence" value="ECO:0007669"/>
    <property type="project" value="Ensembl"/>
</dbReference>
<dbReference type="GO" id="GO:0048698">
    <property type="term" value="P:negative regulation of collateral sprouting in absence of injury"/>
    <property type="evidence" value="ECO:0007669"/>
    <property type="project" value="Ensembl"/>
</dbReference>
<dbReference type="GO" id="GO:0005811">
    <property type="term" value="C:lipid droplet"/>
    <property type="evidence" value="ECO:0007669"/>
    <property type="project" value="UniProtKB-SubCell"/>
</dbReference>
<dbReference type="GO" id="GO:0005886">
    <property type="term" value="C:plasma membrane"/>
    <property type="evidence" value="ECO:0007669"/>
    <property type="project" value="TreeGrafter"/>
</dbReference>
<feature type="compositionally biased region" description="Basic and acidic residues" evidence="18">
    <location>
        <begin position="653"/>
        <end position="665"/>
    </location>
</feature>
<evidence type="ECO:0000256" key="9">
    <source>
        <dbReference type="ARBA" id="ARBA00022843"/>
    </source>
</evidence>
<evidence type="ECO:0000256" key="18">
    <source>
        <dbReference type="SAM" id="MobiDB-lite"/>
    </source>
</evidence>
<keyword evidence="7" id="KW-0597">Phosphoprotein</keyword>
<comment type="subunit">
    <text evidence="16">Interacts with ITCH and WWP1. Interacts (via MIT domain) with IST1; leading to the recruitment of SPART to midbodies. Interacts with MAP1LC3A and MAP1LC3C.</text>
</comment>
<evidence type="ECO:0000313" key="21">
    <source>
        <dbReference type="Proteomes" id="UP000694385"/>
    </source>
</evidence>
<evidence type="ECO:0000256" key="7">
    <source>
        <dbReference type="ARBA" id="ARBA00022553"/>
    </source>
</evidence>
<reference evidence="20" key="1">
    <citation type="submission" date="2025-08" db="UniProtKB">
        <authorList>
            <consortium name="Ensembl"/>
        </authorList>
    </citation>
    <scope>IDENTIFICATION</scope>
</reference>
<dbReference type="Gene3D" id="1.20.58.80">
    <property type="entry name" value="Phosphotransferase system, lactose/cellobiose-type IIA subunit"/>
    <property type="match status" value="1"/>
</dbReference>
<dbReference type="SMART" id="SM00745">
    <property type="entry name" value="MIT"/>
    <property type="match status" value="1"/>
</dbReference>
<evidence type="ECO:0000256" key="10">
    <source>
        <dbReference type="ARBA" id="ARBA00022963"/>
    </source>
</evidence>
<gene>
    <name evidence="20" type="primary">Spart</name>
</gene>
<dbReference type="GeneTree" id="ENSGT00390000012235"/>
<evidence type="ECO:0000256" key="3">
    <source>
        <dbReference type="ARBA" id="ARBA00004502"/>
    </source>
</evidence>
<dbReference type="GO" id="GO:0061952">
    <property type="term" value="P:midbody abscission"/>
    <property type="evidence" value="ECO:0007669"/>
    <property type="project" value="Ensembl"/>
</dbReference>
<evidence type="ECO:0000256" key="12">
    <source>
        <dbReference type="ARBA" id="ARBA00023055"/>
    </source>
</evidence>
<feature type="region of interest" description="Disordered" evidence="18">
    <location>
        <begin position="347"/>
        <end position="404"/>
    </location>
</feature>
<dbReference type="GeneID" id="123453211"/>
<dbReference type="GO" id="GO:0051881">
    <property type="term" value="P:regulation of mitochondrial membrane potential"/>
    <property type="evidence" value="ECO:0007669"/>
    <property type="project" value="Ensembl"/>
</dbReference>
<evidence type="ECO:0000256" key="16">
    <source>
        <dbReference type="ARBA" id="ARBA00064034"/>
    </source>
</evidence>
<feature type="domain" description="MIT" evidence="19">
    <location>
        <begin position="16"/>
        <end position="94"/>
    </location>
</feature>
<sequence>MEQESQNGEPAEVGIIKEAYKKAFMFVNKGLNTDELGQKEEAKNYYKQGIGHLLRGISIVSSEPEHTGPAWESARQMQQKMKETLQHVRTRLEILEKGLATSLRHDLQEVPKLYPEFPPKDTDEKLPEPQCFGSPPQHAEVPGNAPALSAGPVAAAPSLVAPSPSCPAEAPPAYTPQAAEGHRTVSYGTDSGEVSSGGEDFYRSHTQPPPLETLGLDADELILIPNGVQIFFVNPAGEVSAPSYPGYLRIVRFLDSSLDAALNRPPGFLQVCDWLYPLVPDRSPVLKCTVGAYMFPDTMLQAAGCFVGVVLSSELPEDDRELFEDLLRQMSDLRLQANWNRAEGENEFQIPGGTKHPSGSQKEASGTDVRQLGPALDQGTKDVHPKGKRGKKTKDTSSEEVNLSHMVPCEPISEEKAKELPEWSAKVAHNILSGASWVSWGLVKGAEFTGKAIQKGASKLRERIQPEEKPVEVSPAVTRGLYIAKQATGGAAKVSQFLVDGVCSVANCVGKELAPHVRKHGSKLVPEALKRDKDGKSTLDGAMVVAASSVQGFSTVWQGLECAARCIVNNVSAETVQTVRYKYGHNAGEATHHAMDSAINVGVTAYNIDNIGIKAMVKKTAKQAGHTILEDYQIIDGSQRESQEGPGAVSMSAERDQQAEKEEKKGAKKKDK</sequence>
<dbReference type="OrthoDB" id="20821at2759"/>
<evidence type="ECO:0000256" key="6">
    <source>
        <dbReference type="ARBA" id="ARBA00022499"/>
    </source>
</evidence>
<dbReference type="GO" id="GO:0031625">
    <property type="term" value="F:ubiquitin protein ligase binding"/>
    <property type="evidence" value="ECO:0007669"/>
    <property type="project" value="Ensembl"/>
</dbReference>